<dbReference type="EMBL" id="MTYJ01000035">
    <property type="protein sequence ID" value="OQV19817.1"/>
    <property type="molecule type" value="Genomic_DNA"/>
</dbReference>
<feature type="region of interest" description="Disordered" evidence="1">
    <location>
        <begin position="133"/>
        <end position="170"/>
    </location>
</feature>
<organism evidence="2 3">
    <name type="scientific">Hypsibius exemplaris</name>
    <name type="common">Freshwater tardigrade</name>
    <dbReference type="NCBI Taxonomy" id="2072580"/>
    <lineage>
        <taxon>Eukaryota</taxon>
        <taxon>Metazoa</taxon>
        <taxon>Ecdysozoa</taxon>
        <taxon>Tardigrada</taxon>
        <taxon>Eutardigrada</taxon>
        <taxon>Parachela</taxon>
        <taxon>Hypsibioidea</taxon>
        <taxon>Hypsibiidae</taxon>
        <taxon>Hypsibius</taxon>
    </lineage>
</organism>
<gene>
    <name evidence="2" type="ORF">BV898_06088</name>
</gene>
<comment type="caution">
    <text evidence="2">The sequence shown here is derived from an EMBL/GenBank/DDBJ whole genome shotgun (WGS) entry which is preliminary data.</text>
</comment>
<evidence type="ECO:0000256" key="1">
    <source>
        <dbReference type="SAM" id="MobiDB-lite"/>
    </source>
</evidence>
<evidence type="ECO:0000313" key="3">
    <source>
        <dbReference type="Proteomes" id="UP000192578"/>
    </source>
</evidence>
<feature type="compositionally biased region" description="Basic and acidic residues" evidence="1">
    <location>
        <begin position="159"/>
        <end position="170"/>
    </location>
</feature>
<name>A0A1W0WX99_HYPEX</name>
<accession>A0A1W0WX99</accession>
<sequence length="170" mass="19467">MSFIAGLLASGIKYPWLTRKGYAFFPFLTIQLHESDLSSTADLYSNRLKTMSFAPDAYSSGNYVMGYNTNNNNANENDPNAMVNAVFHDGEGRPTFNYQSAMRKYWNLLNKPYDNHIKKWFNLPGRLVADEPTPAGDYQYAQLGTPEYQPDEPFFPPDLLRKPKKEDNMD</sequence>
<protein>
    <submittedName>
        <fullName evidence="2">Uncharacterized protein</fullName>
    </submittedName>
</protein>
<reference evidence="3" key="1">
    <citation type="submission" date="2017-01" db="EMBL/GenBank/DDBJ databases">
        <title>Comparative genomics of anhydrobiosis in the tardigrade Hypsibius dujardini.</title>
        <authorList>
            <person name="Yoshida Y."/>
            <person name="Koutsovoulos G."/>
            <person name="Laetsch D."/>
            <person name="Stevens L."/>
            <person name="Kumar S."/>
            <person name="Horikawa D."/>
            <person name="Ishino K."/>
            <person name="Komine S."/>
            <person name="Tomita M."/>
            <person name="Blaxter M."/>
            <person name="Arakawa K."/>
        </authorList>
    </citation>
    <scope>NUCLEOTIDE SEQUENCE [LARGE SCALE GENOMIC DNA]</scope>
    <source>
        <strain evidence="3">Z151</strain>
    </source>
</reference>
<evidence type="ECO:0000313" key="2">
    <source>
        <dbReference type="EMBL" id="OQV19817.1"/>
    </source>
</evidence>
<dbReference type="Proteomes" id="UP000192578">
    <property type="component" value="Unassembled WGS sequence"/>
</dbReference>
<proteinExistence type="predicted"/>
<dbReference type="AlphaFoldDB" id="A0A1W0WX99"/>
<keyword evidence="3" id="KW-1185">Reference proteome</keyword>